<evidence type="ECO:0000313" key="4">
    <source>
        <dbReference type="Proteomes" id="UP001519295"/>
    </source>
</evidence>
<sequence length="309" mass="32453">MTTTPSSRPTGTSAESDALRALYADWSDIIAGTPDLTMRLFRSIFDEWHQPTREPEDVTYREETVGGVPGIWTLPIGADPTKVLLYTHGGGFAVGSASSHRKLAAHVAKALGVTAFVLDYRRAPEHPHPAQVEDGVAAFTALTERGIAPADITTIGDSAGGNLAVAIPLALRERGGPLPGRIVAFSPWLDMENAGGTLVTNDATDALITVPLLEGMIAGVLAEGRIDPRTPLANPLHADLTGLPPLYVNAGSAESLVDNATRLAERARAAGVDVTLSVAEGMQHVFPFLAGSAPEADEEIAAIAKWFRG</sequence>
<name>A0ABS4VL17_9PSEU</name>
<feature type="domain" description="Alpha/beta hydrolase fold-3" evidence="2">
    <location>
        <begin position="84"/>
        <end position="286"/>
    </location>
</feature>
<protein>
    <submittedName>
        <fullName evidence="3">Acetyl esterase/lipase</fullName>
    </submittedName>
</protein>
<comment type="caution">
    <text evidence="3">The sequence shown here is derived from an EMBL/GenBank/DDBJ whole genome shotgun (WGS) entry which is preliminary data.</text>
</comment>
<dbReference type="PANTHER" id="PTHR48081">
    <property type="entry name" value="AB HYDROLASE SUPERFAMILY PROTEIN C4A8.06C"/>
    <property type="match status" value="1"/>
</dbReference>
<dbReference type="PANTHER" id="PTHR48081:SF8">
    <property type="entry name" value="ALPHA_BETA HYDROLASE FOLD-3 DOMAIN-CONTAINING PROTEIN-RELATED"/>
    <property type="match status" value="1"/>
</dbReference>
<keyword evidence="1" id="KW-0378">Hydrolase</keyword>
<dbReference type="SUPFAM" id="SSF53474">
    <property type="entry name" value="alpha/beta-Hydrolases"/>
    <property type="match status" value="1"/>
</dbReference>
<keyword evidence="4" id="KW-1185">Reference proteome</keyword>
<dbReference type="Gene3D" id="3.40.50.1820">
    <property type="entry name" value="alpha/beta hydrolase"/>
    <property type="match status" value="1"/>
</dbReference>
<evidence type="ECO:0000256" key="1">
    <source>
        <dbReference type="ARBA" id="ARBA00022801"/>
    </source>
</evidence>
<dbReference type="Proteomes" id="UP001519295">
    <property type="component" value="Unassembled WGS sequence"/>
</dbReference>
<dbReference type="RefSeq" id="WP_210024608.1">
    <property type="nucleotide sequence ID" value="NZ_JAGINU010000001.1"/>
</dbReference>
<organism evidence="3 4">
    <name type="scientific">Pseudonocardia parietis</name>
    <dbReference type="NCBI Taxonomy" id="570936"/>
    <lineage>
        <taxon>Bacteria</taxon>
        <taxon>Bacillati</taxon>
        <taxon>Actinomycetota</taxon>
        <taxon>Actinomycetes</taxon>
        <taxon>Pseudonocardiales</taxon>
        <taxon>Pseudonocardiaceae</taxon>
        <taxon>Pseudonocardia</taxon>
    </lineage>
</organism>
<gene>
    <name evidence="3" type="ORF">JOF36_000273</name>
</gene>
<proteinExistence type="predicted"/>
<dbReference type="InterPro" id="IPR029058">
    <property type="entry name" value="AB_hydrolase_fold"/>
</dbReference>
<accession>A0ABS4VL17</accession>
<evidence type="ECO:0000259" key="2">
    <source>
        <dbReference type="Pfam" id="PF07859"/>
    </source>
</evidence>
<dbReference type="InterPro" id="IPR050300">
    <property type="entry name" value="GDXG_lipolytic_enzyme"/>
</dbReference>
<dbReference type="Pfam" id="PF07859">
    <property type="entry name" value="Abhydrolase_3"/>
    <property type="match status" value="1"/>
</dbReference>
<evidence type="ECO:0000313" key="3">
    <source>
        <dbReference type="EMBL" id="MBP2364577.1"/>
    </source>
</evidence>
<reference evidence="3 4" key="1">
    <citation type="submission" date="2021-03" db="EMBL/GenBank/DDBJ databases">
        <title>Sequencing the genomes of 1000 actinobacteria strains.</title>
        <authorList>
            <person name="Klenk H.-P."/>
        </authorList>
    </citation>
    <scope>NUCLEOTIDE SEQUENCE [LARGE SCALE GENOMIC DNA]</scope>
    <source>
        <strain evidence="3 4">DSM 45256</strain>
    </source>
</reference>
<dbReference type="EMBL" id="JAGINU010000001">
    <property type="protein sequence ID" value="MBP2364577.1"/>
    <property type="molecule type" value="Genomic_DNA"/>
</dbReference>
<dbReference type="InterPro" id="IPR013094">
    <property type="entry name" value="AB_hydrolase_3"/>
</dbReference>